<dbReference type="OrthoDB" id="764594at2759"/>
<keyword evidence="2" id="KW-0806">Transcription termination</keyword>
<dbReference type="Pfam" id="PF02536">
    <property type="entry name" value="mTERF"/>
    <property type="match status" value="2"/>
</dbReference>
<evidence type="ECO:0000313" key="5">
    <source>
        <dbReference type="EMBL" id="OTG11619.1"/>
    </source>
</evidence>
<dbReference type="PANTHER" id="PTHR13068">
    <property type="entry name" value="CGI-12 PROTEIN-RELATED"/>
    <property type="match status" value="1"/>
</dbReference>
<keyword evidence="2" id="KW-0804">Transcription</keyword>
<evidence type="ECO:0000256" key="3">
    <source>
        <dbReference type="ARBA" id="ARBA00022946"/>
    </source>
</evidence>
<dbReference type="FunCoup" id="A0A251TLH6">
    <property type="interactions" value="660"/>
</dbReference>
<evidence type="ECO:0000313" key="4">
    <source>
        <dbReference type="EMBL" id="KAF5785790.1"/>
    </source>
</evidence>
<dbReference type="SMART" id="SM00733">
    <property type="entry name" value="Mterf"/>
    <property type="match status" value="6"/>
</dbReference>
<name>A0A251TLH6_HELAN</name>
<dbReference type="GO" id="GO:0006353">
    <property type="term" value="P:DNA-templated transcription termination"/>
    <property type="evidence" value="ECO:0007669"/>
    <property type="project" value="UniProtKB-KW"/>
</dbReference>
<dbReference type="Proteomes" id="UP000215914">
    <property type="component" value="Chromosome 10"/>
</dbReference>
<keyword evidence="6" id="KW-1185">Reference proteome</keyword>
<dbReference type="Gene3D" id="1.25.70.10">
    <property type="entry name" value="Transcription termination factor 3, mitochondrial"/>
    <property type="match status" value="2"/>
</dbReference>
<dbReference type="AlphaFoldDB" id="A0A251TLH6"/>
<dbReference type="InParanoid" id="A0A251TLH6"/>
<reference evidence="4" key="3">
    <citation type="submission" date="2020-06" db="EMBL/GenBank/DDBJ databases">
        <title>Helianthus annuus Genome sequencing and assembly Release 2.</title>
        <authorList>
            <person name="Gouzy J."/>
            <person name="Langlade N."/>
            <person name="Munos S."/>
        </authorList>
    </citation>
    <scope>NUCLEOTIDE SEQUENCE</scope>
    <source>
        <tissue evidence="4">Leaves</tissue>
    </source>
</reference>
<dbReference type="InterPro" id="IPR038538">
    <property type="entry name" value="MTERF_sf"/>
</dbReference>
<keyword evidence="3" id="KW-0809">Transit peptide</keyword>
<protein>
    <submittedName>
        <fullName evidence="5">Putative mitochodrial transcription termination factor</fullName>
    </submittedName>
    <submittedName>
        <fullName evidence="4">Transcription regulator mTERF family</fullName>
    </submittedName>
</protein>
<comment type="similarity">
    <text evidence="1">Belongs to the mTERF family.</text>
</comment>
<dbReference type="InterPro" id="IPR003690">
    <property type="entry name" value="MTERF"/>
</dbReference>
<keyword evidence="2" id="KW-0805">Transcription regulation</keyword>
<dbReference type="STRING" id="4232.A0A251TLH6"/>
<organism evidence="5 6">
    <name type="scientific">Helianthus annuus</name>
    <name type="common">Common sunflower</name>
    <dbReference type="NCBI Taxonomy" id="4232"/>
    <lineage>
        <taxon>Eukaryota</taxon>
        <taxon>Viridiplantae</taxon>
        <taxon>Streptophyta</taxon>
        <taxon>Embryophyta</taxon>
        <taxon>Tracheophyta</taxon>
        <taxon>Spermatophyta</taxon>
        <taxon>Magnoliopsida</taxon>
        <taxon>eudicotyledons</taxon>
        <taxon>Gunneridae</taxon>
        <taxon>Pentapetalae</taxon>
        <taxon>asterids</taxon>
        <taxon>campanulids</taxon>
        <taxon>Asterales</taxon>
        <taxon>Asteraceae</taxon>
        <taxon>Asteroideae</taxon>
        <taxon>Heliantheae alliance</taxon>
        <taxon>Heliantheae</taxon>
        <taxon>Helianthus</taxon>
    </lineage>
</organism>
<dbReference type="PANTHER" id="PTHR13068:SF38">
    <property type="entry name" value="TRANSCRIPTION TERMINATION FACTOR FAMILY PROTEIN"/>
    <property type="match status" value="1"/>
</dbReference>
<evidence type="ECO:0000313" key="6">
    <source>
        <dbReference type="Proteomes" id="UP000215914"/>
    </source>
</evidence>
<accession>A0A251TLH6</accession>
<proteinExistence type="inferred from homology"/>
<reference evidence="5" key="2">
    <citation type="submission" date="2017-02" db="EMBL/GenBank/DDBJ databases">
        <title>Sunflower complete genome.</title>
        <authorList>
            <person name="Langlade N."/>
            <person name="Munos S."/>
        </authorList>
    </citation>
    <scope>NUCLEOTIDE SEQUENCE [LARGE SCALE GENOMIC DNA]</scope>
    <source>
        <tissue evidence="5">Leaves</tissue>
    </source>
</reference>
<dbReference type="GO" id="GO:0003676">
    <property type="term" value="F:nucleic acid binding"/>
    <property type="evidence" value="ECO:0007669"/>
    <property type="project" value="InterPro"/>
</dbReference>
<reference evidence="4 6" key="1">
    <citation type="journal article" date="2017" name="Nature">
        <title>The sunflower genome provides insights into oil metabolism, flowering and Asterid evolution.</title>
        <authorList>
            <person name="Badouin H."/>
            <person name="Gouzy J."/>
            <person name="Grassa C.J."/>
            <person name="Murat F."/>
            <person name="Staton S.E."/>
            <person name="Cottret L."/>
            <person name="Lelandais-Briere C."/>
            <person name="Owens G.L."/>
            <person name="Carrere S."/>
            <person name="Mayjonade B."/>
            <person name="Legrand L."/>
            <person name="Gill N."/>
            <person name="Kane N.C."/>
            <person name="Bowers J.E."/>
            <person name="Hubner S."/>
            <person name="Bellec A."/>
            <person name="Berard A."/>
            <person name="Berges H."/>
            <person name="Blanchet N."/>
            <person name="Boniface M.C."/>
            <person name="Brunel D."/>
            <person name="Catrice O."/>
            <person name="Chaidir N."/>
            <person name="Claudel C."/>
            <person name="Donnadieu C."/>
            <person name="Faraut T."/>
            <person name="Fievet G."/>
            <person name="Helmstetter N."/>
            <person name="King M."/>
            <person name="Knapp S.J."/>
            <person name="Lai Z."/>
            <person name="Le Paslier M.C."/>
            <person name="Lippi Y."/>
            <person name="Lorenzon L."/>
            <person name="Mandel J.R."/>
            <person name="Marage G."/>
            <person name="Marchand G."/>
            <person name="Marquand E."/>
            <person name="Bret-Mestries E."/>
            <person name="Morien E."/>
            <person name="Nambeesan S."/>
            <person name="Nguyen T."/>
            <person name="Pegot-Espagnet P."/>
            <person name="Pouilly N."/>
            <person name="Raftis F."/>
            <person name="Sallet E."/>
            <person name="Schiex T."/>
            <person name="Thomas J."/>
            <person name="Vandecasteele C."/>
            <person name="Vares D."/>
            <person name="Vear F."/>
            <person name="Vautrin S."/>
            <person name="Crespi M."/>
            <person name="Mangin B."/>
            <person name="Burke J.M."/>
            <person name="Salse J."/>
            <person name="Munos S."/>
            <person name="Vincourt P."/>
            <person name="Rieseberg L.H."/>
            <person name="Langlade N.B."/>
        </authorList>
    </citation>
    <scope>NUCLEOTIDE SEQUENCE [LARGE SCALE GENOMIC DNA]</scope>
    <source>
        <strain evidence="6">cv. SF193</strain>
        <tissue evidence="4">Leaves</tissue>
    </source>
</reference>
<gene>
    <name evidence="5" type="ORF">HannXRQ_Chr10g0300751</name>
    <name evidence="4" type="ORF">HanXRQr2_Chr10g0432851</name>
</gene>
<sequence>MYHIKNLKTSNFIRWVVVDLSKKPIFSSGSQPGVQNPRVYSTKAACKSNNGPKSDDENVGLSYRVDCREAEDALLDYLHSTRSLQFIDAENISRNSPRFLEKLLERVGKGENIGQSVSRFLRYHPINEFEPFFESMGLEPCEFSTLLPRKLMFLSDDSVLLERYRMLCQYGFAPNKIGKIYKEVGEAFRSNDGFLLSRLHDLQVLGLDQSTVVKLVGLCPSVLIEGENSDVVKAVLELKTIRIANDWFVEHLSDEESYNWKHMLEVLWFLKEFGFKNERLGRLTHKHPTILLQDSGITTISVIIFLLKFGASKNNILSLFSQFPDTKIRDFVSNLRRSYKFLTGIEMYVDDIGKLFCSYPHILGSCTLKGVKTSLNCLNVGKQRLCEIIMNNPEVLQNLAIGSKITPLPSSRRCTIERTKFLLDMGFVENSTEMERALKRCRGKAKELHERFNCLVNIGFDPKEVMEMVKSSPQIVNQSKVVLEIKVDFLVNVLGYPLSAITGYPSSLSYAMEKVKLRCLFHKWLKEQGATNDIALSTILACSEKQFIKEKVKRHPKGVEVYEMLKRQIY</sequence>
<evidence type="ECO:0000256" key="1">
    <source>
        <dbReference type="ARBA" id="ARBA00007692"/>
    </source>
</evidence>
<dbReference type="EMBL" id="MNCJ02000325">
    <property type="protein sequence ID" value="KAF5785790.1"/>
    <property type="molecule type" value="Genomic_DNA"/>
</dbReference>
<dbReference type="GO" id="GO:0009658">
    <property type="term" value="P:chloroplast organization"/>
    <property type="evidence" value="ECO:0000318"/>
    <property type="project" value="GO_Central"/>
</dbReference>
<evidence type="ECO:0000256" key="2">
    <source>
        <dbReference type="ARBA" id="ARBA00022472"/>
    </source>
</evidence>
<dbReference type="EMBL" id="CM007899">
    <property type="protein sequence ID" value="OTG11619.1"/>
    <property type="molecule type" value="Genomic_DNA"/>
</dbReference>
<dbReference type="GO" id="GO:0009507">
    <property type="term" value="C:chloroplast"/>
    <property type="evidence" value="ECO:0000318"/>
    <property type="project" value="GO_Central"/>
</dbReference>
<dbReference type="OMA" id="WASSCFF"/>
<dbReference type="Gramene" id="mRNA:HanXRQr2_Chr10g0432851">
    <property type="protein sequence ID" value="CDS:HanXRQr2_Chr10g0432851.1"/>
    <property type="gene ID" value="HanXRQr2_Chr10g0432851"/>
</dbReference>